<feature type="repeat" description="Solcar" evidence="10">
    <location>
        <begin position="6"/>
        <end position="92"/>
    </location>
</feature>
<evidence type="ECO:0000256" key="6">
    <source>
        <dbReference type="ARBA" id="ARBA00022792"/>
    </source>
</evidence>
<keyword evidence="7" id="KW-1133">Transmembrane helix</keyword>
<keyword evidence="8" id="KW-0496">Mitochondrion</keyword>
<dbReference type="PANTHER" id="PTHR45788:SF4">
    <property type="entry name" value="TRICARBOXYLATE TRANSPORT PROTEIN, MITOCHONDRIAL"/>
    <property type="match status" value="1"/>
</dbReference>
<dbReference type="GeneID" id="34450127"/>
<proteinExistence type="inferred from homology"/>
<evidence type="ECO:0000256" key="9">
    <source>
        <dbReference type="ARBA" id="ARBA00023136"/>
    </source>
</evidence>
<name>A0A1F7ZYP2_9EURO</name>
<keyword evidence="5" id="KW-0677">Repeat</keyword>
<gene>
    <name evidence="12" type="ORF">ABOM_006737</name>
</gene>
<keyword evidence="4 10" id="KW-0812">Transmembrane</keyword>
<evidence type="ECO:0000256" key="4">
    <source>
        <dbReference type="ARBA" id="ARBA00022692"/>
    </source>
</evidence>
<evidence type="ECO:0000256" key="11">
    <source>
        <dbReference type="RuleBase" id="RU000488"/>
    </source>
</evidence>
<keyword evidence="9 10" id="KW-0472">Membrane</keyword>
<evidence type="ECO:0000256" key="10">
    <source>
        <dbReference type="PROSITE-ProRule" id="PRU00282"/>
    </source>
</evidence>
<dbReference type="Proteomes" id="UP000179179">
    <property type="component" value="Unassembled WGS sequence"/>
</dbReference>
<protein>
    <submittedName>
        <fullName evidence="12">Putative mitochondrial solute carrier</fullName>
    </submittedName>
</protein>
<keyword evidence="3 11" id="KW-0813">Transport</keyword>
<comment type="similarity">
    <text evidence="2 11">Belongs to the mitochondrial carrier (TC 2.A.29) family.</text>
</comment>
<reference evidence="12 13" key="1">
    <citation type="journal article" date="2016" name="Genome Biol. Evol.">
        <title>Draft genome sequence of an aflatoxigenic Aspergillus species, A. bombycis.</title>
        <authorList>
            <person name="Moore G.G."/>
            <person name="Mack B.M."/>
            <person name="Beltz S.B."/>
            <person name="Gilbert M.K."/>
        </authorList>
    </citation>
    <scope>NUCLEOTIDE SEQUENCE [LARGE SCALE GENOMIC DNA]</scope>
    <source>
        <strain evidence="13">NRRL 26010</strain>
    </source>
</reference>
<dbReference type="Pfam" id="PF00153">
    <property type="entry name" value="Mito_carr"/>
    <property type="match status" value="3"/>
</dbReference>
<evidence type="ECO:0000256" key="1">
    <source>
        <dbReference type="ARBA" id="ARBA00004225"/>
    </source>
</evidence>
<dbReference type="InterPro" id="IPR049563">
    <property type="entry name" value="TXTP-like"/>
</dbReference>
<comment type="caution">
    <text evidence="12">The sequence shown here is derived from an EMBL/GenBank/DDBJ whole genome shotgun (WGS) entry which is preliminary data.</text>
</comment>
<evidence type="ECO:0000256" key="8">
    <source>
        <dbReference type="ARBA" id="ARBA00023128"/>
    </source>
</evidence>
<sequence>MSKKEVAPWQSIVAGAAAGGAESLLTYPTEYLKTRQQLLNPNATRQSPVQILTATIRQHGIRHLYTGSMAFCVSNASKSGIRFFAFDSAKKWMPTGSSGKVTSTGNMCAGLVAGVAESVLVVTPGETLKTKIIDDRAGAKLYRSASHAVRTILSTEGISGLYRGTLPVTLKQSSNAMVRFTSYNFFLHHLTTFATAGAGNSAPVWSTVIAGAMAGVVTVYATMPFDTIKTRLQALDGSQRYRGSVHCLQSIVSTEGTWALWKGTTPRLARLSISGAISFAIYERVVQWTESFRR</sequence>
<evidence type="ECO:0000256" key="2">
    <source>
        <dbReference type="ARBA" id="ARBA00006375"/>
    </source>
</evidence>
<dbReference type="PANTHER" id="PTHR45788">
    <property type="entry name" value="SUCCINATE/FUMARATE MITOCHONDRIAL TRANSPORTER-RELATED"/>
    <property type="match status" value="1"/>
</dbReference>
<dbReference type="GO" id="GO:0071913">
    <property type="term" value="F:citrate secondary active transmembrane transporter activity"/>
    <property type="evidence" value="ECO:0007669"/>
    <property type="project" value="TreeGrafter"/>
</dbReference>
<keyword evidence="6" id="KW-0999">Mitochondrion inner membrane</keyword>
<dbReference type="InterPro" id="IPR023395">
    <property type="entry name" value="MCP_dom_sf"/>
</dbReference>
<accession>A0A1F7ZYP2</accession>
<evidence type="ECO:0000256" key="5">
    <source>
        <dbReference type="ARBA" id="ARBA00022737"/>
    </source>
</evidence>
<dbReference type="Gene3D" id="1.50.40.10">
    <property type="entry name" value="Mitochondrial carrier domain"/>
    <property type="match status" value="1"/>
</dbReference>
<dbReference type="PROSITE" id="PS50920">
    <property type="entry name" value="SOLCAR"/>
    <property type="match status" value="3"/>
</dbReference>
<evidence type="ECO:0000256" key="3">
    <source>
        <dbReference type="ARBA" id="ARBA00022448"/>
    </source>
</evidence>
<feature type="repeat" description="Solcar" evidence="10">
    <location>
        <begin position="202"/>
        <end position="288"/>
    </location>
</feature>
<evidence type="ECO:0000256" key="7">
    <source>
        <dbReference type="ARBA" id="ARBA00022989"/>
    </source>
</evidence>
<evidence type="ECO:0000313" key="13">
    <source>
        <dbReference type="Proteomes" id="UP000179179"/>
    </source>
</evidence>
<dbReference type="AlphaFoldDB" id="A0A1F7ZYP2"/>
<dbReference type="RefSeq" id="XP_022388264.1">
    <property type="nucleotide sequence ID" value="XM_022533866.1"/>
</dbReference>
<comment type="subcellular location">
    <subcellularLocation>
        <location evidence="1">Mitochondrion membrane</location>
        <topology evidence="1">Multi-pass membrane protein</topology>
    </subcellularLocation>
</comment>
<keyword evidence="13" id="KW-1185">Reference proteome</keyword>
<dbReference type="GO" id="GO:0031966">
    <property type="term" value="C:mitochondrial membrane"/>
    <property type="evidence" value="ECO:0007669"/>
    <property type="project" value="UniProtKB-SubCell"/>
</dbReference>
<dbReference type="STRING" id="109264.A0A1F7ZYP2"/>
<evidence type="ECO:0000313" key="12">
    <source>
        <dbReference type="EMBL" id="OGM44547.1"/>
    </source>
</evidence>
<dbReference type="OrthoDB" id="44467at2759"/>
<dbReference type="InterPro" id="IPR018108">
    <property type="entry name" value="MCP_transmembrane"/>
</dbReference>
<dbReference type="SUPFAM" id="SSF103506">
    <property type="entry name" value="Mitochondrial carrier"/>
    <property type="match status" value="1"/>
</dbReference>
<organism evidence="12 13">
    <name type="scientific">Aspergillus bombycis</name>
    <dbReference type="NCBI Taxonomy" id="109264"/>
    <lineage>
        <taxon>Eukaryota</taxon>
        <taxon>Fungi</taxon>
        <taxon>Dikarya</taxon>
        <taxon>Ascomycota</taxon>
        <taxon>Pezizomycotina</taxon>
        <taxon>Eurotiomycetes</taxon>
        <taxon>Eurotiomycetidae</taxon>
        <taxon>Eurotiales</taxon>
        <taxon>Aspergillaceae</taxon>
        <taxon>Aspergillus</taxon>
    </lineage>
</organism>
<dbReference type="GO" id="GO:0006843">
    <property type="term" value="P:mitochondrial citrate transmembrane transport"/>
    <property type="evidence" value="ECO:0007669"/>
    <property type="project" value="TreeGrafter"/>
</dbReference>
<dbReference type="EMBL" id="LYCR01000054">
    <property type="protein sequence ID" value="OGM44547.1"/>
    <property type="molecule type" value="Genomic_DNA"/>
</dbReference>
<feature type="repeat" description="Solcar" evidence="10">
    <location>
        <begin position="104"/>
        <end position="189"/>
    </location>
</feature>